<evidence type="ECO:0000256" key="2">
    <source>
        <dbReference type="ARBA" id="ARBA00022723"/>
    </source>
</evidence>
<dbReference type="PROSITE" id="PS50073">
    <property type="entry name" value="COPPER_FIST_2"/>
    <property type="match status" value="1"/>
</dbReference>
<dbReference type="SMART" id="SM01090">
    <property type="entry name" value="Copper-fist"/>
    <property type="match status" value="1"/>
</dbReference>
<keyword evidence="5" id="KW-0805">Transcription regulation</keyword>
<dbReference type="SUPFAM" id="SSF57879">
    <property type="entry name" value="Zinc domain conserved in yeast copper-regulated transcription factors"/>
    <property type="match status" value="1"/>
</dbReference>
<feature type="region of interest" description="Disordered" evidence="8">
    <location>
        <begin position="565"/>
        <end position="589"/>
    </location>
</feature>
<sequence length="589" mass="63043">MVRAPPPTHPLCPPASLPFCPTASLTPPVLSSGPCIRGHRSTSCNHKDRLLLEVRKPGRPLSSCPHLGGNCSCERLVINYTIPRSSECACPNGSSAAPVAEPVVTTAAGVNGAAGGRIQKPKARRSVSSRNPATLEKAIKATEDEPKPCCSKKSSPPSRASSDEHNSPTPAHQDEANSQPKPSPETERPLNVQLEARKEIIFTPVTQVNGWNHTTLKTSGSTTVTQVQPTQGSCCGTKAETTSIPASVPRAHAPQPGQERNGYTLGNPTQHHYEPNQPYAFFPTRSHPSERFAPPFSNVASPGVLGYVASGNGFPTFPNYAQWTPGLVQGQGDLMHECTCGDACACLGCPVHPRNETTMKHVREITDFMVNDPVYSNPSSSYTDQRVQFQPVYTDQSRTNGHGRARPAMEQNMYQGFGNSGPTTPYSQDLNGSSLWGSQRPRVAPQAPSSAELQQFGFQDDLQRRQSHSVEHNSTFAYPTGRDSSVPTTSFASTTEMTTSTASDTPVLSPSSFFWQQLELPRCSDYTGACRCGDGCQCVGCLTHGGHDGLALGQTAEESFHQAAKLSPKMGSPPRRGGSIDLPVSRGLG</sequence>
<evidence type="ECO:0000256" key="6">
    <source>
        <dbReference type="ARBA" id="ARBA00023163"/>
    </source>
</evidence>
<feature type="compositionally biased region" description="Polar residues" evidence="8">
    <location>
        <begin position="376"/>
        <end position="400"/>
    </location>
</feature>
<dbReference type="PANTHER" id="PTHR28088:SF9">
    <property type="entry name" value="TRANSCRIPTION FACTOR GRISEA, PUTATIVE (AFU_ORTHOLOGUE AFUA_1G13190)-RELATED"/>
    <property type="match status" value="1"/>
</dbReference>
<dbReference type="InterPro" id="IPR001083">
    <property type="entry name" value="Cu_fist_DNA-bd_dom"/>
</dbReference>
<protein>
    <recommendedName>
        <fullName evidence="9">Copper-fist domain-containing protein</fullName>
    </recommendedName>
</protein>
<evidence type="ECO:0000256" key="4">
    <source>
        <dbReference type="ARBA" id="ARBA00023008"/>
    </source>
</evidence>
<gene>
    <name evidence="10" type="ORF">IWX46DRAFT_206481</name>
</gene>
<comment type="caution">
    <text evidence="10">The sequence shown here is derived from an EMBL/GenBank/DDBJ whole genome shotgun (WGS) entry which is preliminary data.</text>
</comment>
<evidence type="ECO:0000256" key="5">
    <source>
        <dbReference type="ARBA" id="ARBA00023015"/>
    </source>
</evidence>
<dbReference type="PANTHER" id="PTHR28088">
    <property type="entry name" value="TRANSCRIPTIONAL ACTIVATOR HAA1-RELATED"/>
    <property type="match status" value="1"/>
</dbReference>
<feature type="compositionally biased region" description="Polar residues" evidence="8">
    <location>
        <begin position="472"/>
        <end position="487"/>
    </location>
</feature>
<evidence type="ECO:0000259" key="9">
    <source>
        <dbReference type="PROSITE" id="PS50073"/>
    </source>
</evidence>
<dbReference type="Gene3D" id="3.90.430.10">
    <property type="entry name" value="Copper fist DNA-binding domain"/>
    <property type="match status" value="1"/>
</dbReference>
<dbReference type="EMBL" id="JBBPDW010000028">
    <property type="protein sequence ID" value="KAK7539228.1"/>
    <property type="molecule type" value="Genomic_DNA"/>
</dbReference>
<feature type="compositionally biased region" description="Low complexity" evidence="8">
    <location>
        <begin position="488"/>
        <end position="505"/>
    </location>
</feature>
<feature type="compositionally biased region" description="Basic and acidic residues" evidence="8">
    <location>
        <begin position="137"/>
        <end position="147"/>
    </location>
</feature>
<evidence type="ECO:0000256" key="7">
    <source>
        <dbReference type="ARBA" id="ARBA00023242"/>
    </source>
</evidence>
<proteinExistence type="predicted"/>
<evidence type="ECO:0000256" key="3">
    <source>
        <dbReference type="ARBA" id="ARBA00022833"/>
    </source>
</evidence>
<reference evidence="10 11" key="1">
    <citation type="submission" date="2024-04" db="EMBL/GenBank/DDBJ databases">
        <title>Phyllosticta paracitricarpa is synonymous to the EU quarantine fungus P. citricarpa based on phylogenomic analyses.</title>
        <authorList>
            <consortium name="Lawrence Berkeley National Laboratory"/>
            <person name="Van Ingen-Buijs V.A."/>
            <person name="Van Westerhoven A.C."/>
            <person name="Haridas S."/>
            <person name="Skiadas P."/>
            <person name="Martin F."/>
            <person name="Groenewald J.Z."/>
            <person name="Crous P.W."/>
            <person name="Seidl M.F."/>
        </authorList>
    </citation>
    <scope>NUCLEOTIDE SEQUENCE [LARGE SCALE GENOMIC DNA]</scope>
    <source>
        <strain evidence="10 11">CBS 122670</strain>
    </source>
</reference>
<evidence type="ECO:0000256" key="8">
    <source>
        <dbReference type="SAM" id="MobiDB-lite"/>
    </source>
</evidence>
<dbReference type="Proteomes" id="UP001365128">
    <property type="component" value="Unassembled WGS sequence"/>
</dbReference>
<keyword evidence="4" id="KW-0186">Copper</keyword>
<feature type="compositionally biased region" description="Basic and acidic residues" evidence="8">
    <location>
        <begin position="461"/>
        <end position="471"/>
    </location>
</feature>
<feature type="region of interest" description="Disordered" evidence="8">
    <location>
        <begin position="376"/>
        <end position="506"/>
    </location>
</feature>
<feature type="region of interest" description="Disordered" evidence="8">
    <location>
        <begin position="247"/>
        <end position="285"/>
    </location>
</feature>
<feature type="compositionally biased region" description="Polar residues" evidence="8">
    <location>
        <begin position="420"/>
        <end position="437"/>
    </location>
</feature>
<dbReference type="Pfam" id="PF00649">
    <property type="entry name" value="Copper-fist"/>
    <property type="match status" value="1"/>
</dbReference>
<feature type="compositionally biased region" description="Polar residues" evidence="8">
    <location>
        <begin position="447"/>
        <end position="457"/>
    </location>
</feature>
<organism evidence="10 11">
    <name type="scientific">Phyllosticta citricarpa</name>
    <dbReference type="NCBI Taxonomy" id="55181"/>
    <lineage>
        <taxon>Eukaryota</taxon>
        <taxon>Fungi</taxon>
        <taxon>Dikarya</taxon>
        <taxon>Ascomycota</taxon>
        <taxon>Pezizomycotina</taxon>
        <taxon>Dothideomycetes</taxon>
        <taxon>Dothideomycetes incertae sedis</taxon>
        <taxon>Botryosphaeriales</taxon>
        <taxon>Phyllostictaceae</taxon>
        <taxon>Phyllosticta</taxon>
    </lineage>
</organism>
<name>A0ABR1LVJ6_9PEZI</name>
<accession>A0ABR1LVJ6</accession>
<keyword evidence="6" id="KW-0804">Transcription</keyword>
<keyword evidence="11" id="KW-1185">Reference proteome</keyword>
<dbReference type="PRINTS" id="PR00617">
    <property type="entry name" value="COPPERFIST"/>
</dbReference>
<evidence type="ECO:0000313" key="10">
    <source>
        <dbReference type="EMBL" id="KAK7539228.1"/>
    </source>
</evidence>
<dbReference type="InterPro" id="IPR036395">
    <property type="entry name" value="Cu_fist_DNA-bd_dom_sf"/>
</dbReference>
<dbReference type="SMART" id="SM00412">
    <property type="entry name" value="Cu_FIST"/>
    <property type="match status" value="1"/>
</dbReference>
<dbReference type="InterPro" id="IPR051763">
    <property type="entry name" value="Copper_Homeo_Regul"/>
</dbReference>
<comment type="subcellular location">
    <subcellularLocation>
        <location evidence="1">Nucleus</location>
    </subcellularLocation>
</comment>
<feature type="compositionally biased region" description="Low complexity" evidence="8">
    <location>
        <begin position="148"/>
        <end position="158"/>
    </location>
</feature>
<evidence type="ECO:0000256" key="1">
    <source>
        <dbReference type="ARBA" id="ARBA00004123"/>
    </source>
</evidence>
<keyword evidence="2" id="KW-0479">Metal-binding</keyword>
<evidence type="ECO:0000313" key="11">
    <source>
        <dbReference type="Proteomes" id="UP001365128"/>
    </source>
</evidence>
<keyword evidence="3" id="KW-0862">Zinc</keyword>
<feature type="region of interest" description="Disordered" evidence="8">
    <location>
        <begin position="113"/>
        <end position="188"/>
    </location>
</feature>
<feature type="domain" description="Copper-fist" evidence="9">
    <location>
        <begin position="30"/>
        <end position="61"/>
    </location>
</feature>
<keyword evidence="7" id="KW-0539">Nucleus</keyword>